<sequence>MQSSNSQKWIDAMKDELKSMQNNDVWDFVELPEGVKPIGCKWIYKTKKDSKGNFEIYKTHLVAKGFNQKEDLLHETKRFLIKNFEMKDLGEASFVLGIQILRDCSQDSKLRDTKIAKVDKFSFKQCSNNDLERNEMQKISYALALGSLMYGQFCTRLDIAFVVGVLGRFEIIGYFDSDFAGCEDSKRSTSRYIYMMTRGVISWKSIKQTLIAPSTMAVEFVACFEASNLGIWLLNFVTSLQVVDGIERPLKMYYDNNPTILYSNNNRSSMKLKFIDIQFLVVKERVQVLILKFFHEHTAHMGIIP</sequence>
<dbReference type="PANTHER" id="PTHR11439:SF467">
    <property type="entry name" value="INTEGRASE CATALYTIC DOMAIN-CONTAINING PROTEIN"/>
    <property type="match status" value="1"/>
</dbReference>
<dbReference type="Pfam" id="PF07727">
    <property type="entry name" value="RVT_2"/>
    <property type="match status" value="1"/>
</dbReference>
<keyword evidence="3" id="KW-1185">Reference proteome</keyword>
<organism evidence="2 3">
    <name type="scientific">Mucuna pruriens</name>
    <name type="common">Velvet bean</name>
    <name type="synonym">Dolichos pruriens</name>
    <dbReference type="NCBI Taxonomy" id="157652"/>
    <lineage>
        <taxon>Eukaryota</taxon>
        <taxon>Viridiplantae</taxon>
        <taxon>Streptophyta</taxon>
        <taxon>Embryophyta</taxon>
        <taxon>Tracheophyta</taxon>
        <taxon>Spermatophyta</taxon>
        <taxon>Magnoliopsida</taxon>
        <taxon>eudicotyledons</taxon>
        <taxon>Gunneridae</taxon>
        <taxon>Pentapetalae</taxon>
        <taxon>rosids</taxon>
        <taxon>fabids</taxon>
        <taxon>Fabales</taxon>
        <taxon>Fabaceae</taxon>
        <taxon>Papilionoideae</taxon>
        <taxon>50 kb inversion clade</taxon>
        <taxon>NPAAA clade</taxon>
        <taxon>indigoferoid/millettioid clade</taxon>
        <taxon>Phaseoleae</taxon>
        <taxon>Mucuna</taxon>
    </lineage>
</organism>
<evidence type="ECO:0000313" key="3">
    <source>
        <dbReference type="Proteomes" id="UP000257109"/>
    </source>
</evidence>
<gene>
    <name evidence="2" type="ORF">CR513_16240</name>
</gene>
<proteinExistence type="predicted"/>
<comment type="caution">
    <text evidence="2">The sequence shown here is derived from an EMBL/GenBank/DDBJ whole genome shotgun (WGS) entry which is preliminary data.</text>
</comment>
<accession>A0A371HCM7</accession>
<protein>
    <recommendedName>
        <fullName evidence="1">Reverse transcriptase Ty1/copia-type domain-containing protein</fullName>
    </recommendedName>
</protein>
<feature type="domain" description="Reverse transcriptase Ty1/copia-type" evidence="1">
    <location>
        <begin position="23"/>
        <end position="70"/>
    </location>
</feature>
<dbReference type="OrthoDB" id="546098at2759"/>
<dbReference type="Proteomes" id="UP000257109">
    <property type="component" value="Unassembled WGS sequence"/>
</dbReference>
<dbReference type="PANTHER" id="PTHR11439">
    <property type="entry name" value="GAG-POL-RELATED RETROTRANSPOSON"/>
    <property type="match status" value="1"/>
</dbReference>
<reference evidence="2" key="1">
    <citation type="submission" date="2018-05" db="EMBL/GenBank/DDBJ databases">
        <title>Draft genome of Mucuna pruriens seed.</title>
        <authorList>
            <person name="Nnadi N.E."/>
            <person name="Vos R."/>
            <person name="Hasami M.H."/>
            <person name="Devisetty U.K."/>
            <person name="Aguiy J.C."/>
        </authorList>
    </citation>
    <scope>NUCLEOTIDE SEQUENCE [LARGE SCALE GENOMIC DNA]</scope>
    <source>
        <strain evidence="2">JCA_2017</strain>
    </source>
</reference>
<dbReference type="EMBL" id="QJKJ01002960">
    <property type="protein sequence ID" value="RDY00559.1"/>
    <property type="molecule type" value="Genomic_DNA"/>
</dbReference>
<evidence type="ECO:0000313" key="2">
    <source>
        <dbReference type="EMBL" id="RDY00559.1"/>
    </source>
</evidence>
<feature type="non-terminal residue" evidence="2">
    <location>
        <position position="1"/>
    </location>
</feature>
<dbReference type="STRING" id="157652.A0A371HCM7"/>
<dbReference type="AlphaFoldDB" id="A0A371HCM7"/>
<name>A0A371HCM7_MUCPR</name>
<dbReference type="InterPro" id="IPR013103">
    <property type="entry name" value="RVT_2"/>
</dbReference>
<evidence type="ECO:0000259" key="1">
    <source>
        <dbReference type="Pfam" id="PF07727"/>
    </source>
</evidence>
<dbReference type="CDD" id="cd09272">
    <property type="entry name" value="RNase_HI_RT_Ty1"/>
    <property type="match status" value="1"/>
</dbReference>